<sequence>MADMDKEV</sequence>
<proteinExistence type="predicted"/>
<dbReference type="Proteomes" id="UP000616769">
    <property type="component" value="Unassembled WGS sequence"/>
</dbReference>
<evidence type="ECO:0000313" key="2">
    <source>
        <dbReference type="Proteomes" id="UP000616769"/>
    </source>
</evidence>
<accession>A0A132A0S5</accession>
<dbReference type="VEuPathDB" id="VectorBase:SSCA003769"/>
<dbReference type="EMBL" id="JXLN01009839">
    <property type="protein sequence ID" value="KPM04666.1"/>
    <property type="molecule type" value="Genomic_DNA"/>
</dbReference>
<organism evidence="1 2">
    <name type="scientific">Sarcoptes scabiei</name>
    <name type="common">Itch mite</name>
    <name type="synonym">Acarus scabiei</name>
    <dbReference type="NCBI Taxonomy" id="52283"/>
    <lineage>
        <taxon>Eukaryota</taxon>
        <taxon>Metazoa</taxon>
        <taxon>Ecdysozoa</taxon>
        <taxon>Arthropoda</taxon>
        <taxon>Chelicerata</taxon>
        <taxon>Arachnida</taxon>
        <taxon>Acari</taxon>
        <taxon>Acariformes</taxon>
        <taxon>Sarcoptiformes</taxon>
        <taxon>Astigmata</taxon>
        <taxon>Psoroptidia</taxon>
        <taxon>Sarcoptoidea</taxon>
        <taxon>Sarcoptidae</taxon>
        <taxon>Sarcoptinae</taxon>
        <taxon>Sarcoptes</taxon>
    </lineage>
</organism>
<evidence type="ECO:0000313" key="1">
    <source>
        <dbReference type="EMBL" id="KPM04666.1"/>
    </source>
</evidence>
<gene>
    <name evidence="1" type="ORF">QR98_0031170</name>
</gene>
<protein>
    <submittedName>
        <fullName evidence="1">Uncharacterized protein</fullName>
    </submittedName>
</protein>
<name>A0A132A0S5_SARSC</name>
<comment type="caution">
    <text evidence="1">The sequence shown here is derived from an EMBL/GenBank/DDBJ whole genome shotgun (WGS) entry which is preliminary data.</text>
</comment>
<reference evidence="1 2" key="1">
    <citation type="journal article" date="2015" name="Parasit. Vectors">
        <title>Draft genome of the scabies mite.</title>
        <authorList>
            <person name="Rider S.D.Jr."/>
            <person name="Morgan M.S."/>
            <person name="Arlian L.G."/>
        </authorList>
    </citation>
    <scope>NUCLEOTIDE SEQUENCE [LARGE SCALE GENOMIC DNA]</scope>
    <source>
        <strain evidence="1">Arlian Lab</strain>
    </source>
</reference>